<keyword evidence="6" id="KW-1185">Reference proteome</keyword>
<evidence type="ECO:0000256" key="1">
    <source>
        <dbReference type="ARBA" id="ARBA00022729"/>
    </source>
</evidence>
<evidence type="ECO:0000259" key="4">
    <source>
        <dbReference type="PROSITE" id="PS51123"/>
    </source>
</evidence>
<dbReference type="PROSITE" id="PS51123">
    <property type="entry name" value="OMPA_2"/>
    <property type="match status" value="1"/>
</dbReference>
<dbReference type="OrthoDB" id="9790048at2"/>
<evidence type="ECO:0000313" key="6">
    <source>
        <dbReference type="Proteomes" id="UP000244906"/>
    </source>
</evidence>
<evidence type="ECO:0000256" key="2">
    <source>
        <dbReference type="PROSITE-ProRule" id="PRU00473"/>
    </source>
</evidence>
<dbReference type="SUPFAM" id="SSF103088">
    <property type="entry name" value="OmpA-like"/>
    <property type="match status" value="1"/>
</dbReference>
<accession>A0A2V1GR91</accession>
<keyword evidence="3" id="KW-1133">Transmembrane helix</keyword>
<dbReference type="Pfam" id="PF12849">
    <property type="entry name" value="PBP_like_2"/>
    <property type="match status" value="1"/>
</dbReference>
<dbReference type="InterPro" id="IPR006665">
    <property type="entry name" value="OmpA-like"/>
</dbReference>
<sequence>MANPQQDHHSERMWRFVIQARRATGEKVSFPKMHRNPTELKILLKHPSVLKDQQLLQMGKSLLQELSQIEQQTIAAANNAPSTENAEHESDLLPNRANLKWRILMVASLLLVGLFVLWQISASKQQANLVVTTTTQNENPASQLPTVHEQSEIVAARPLTPSEIALSPGKKLFSVHGSNTIGAELMPALIQQWMYSRKLQQIQRQPVGESNEFLYTAKSGEQLQRIELKAHGSSTGFKALIHGEAEIAAASRPIKDKEHTALAELGDMRSQANEHVIAIDGLAMIVHPANPIRNIAIGQLKQIFNGEINNWSQLGQAAAPIQVYARDKNSGTFDIFKSLVLGKQGKLVQSARRFESNDKLSDEIARDRSGIGFVALPSVRHSRALALSDGGAAILPTRFTLATEDYPLTRRLFLYTADNASLEVRSLIDLALSEQGQQQVAKVGFVDLQPTAASLPVEANWPEAYRQLVDGSQRLSINFRFKRNTDLLDNKAERDIPRLVRYFSLPENSNKRIYLFGFTDNTGDSNYNLQLSRKRALSVANRLKQSGLPVILSEGFGDAIPIANNLNPRGRAKNRRVEIWVR</sequence>
<comment type="caution">
    <text evidence="5">The sequence shown here is derived from an EMBL/GenBank/DDBJ whole genome shotgun (WGS) entry which is preliminary data.</text>
</comment>
<keyword evidence="3" id="KW-0812">Transmembrane</keyword>
<dbReference type="InterPro" id="IPR024370">
    <property type="entry name" value="PBP_domain"/>
</dbReference>
<gene>
    <name evidence="5" type="ORF">DC094_14255</name>
</gene>
<dbReference type="InterPro" id="IPR036737">
    <property type="entry name" value="OmpA-like_sf"/>
</dbReference>
<name>A0A2V1GR91_9GAMM</name>
<feature type="domain" description="OmpA-like" evidence="4">
    <location>
        <begin position="469"/>
        <end position="582"/>
    </location>
</feature>
<proteinExistence type="predicted"/>
<dbReference type="Proteomes" id="UP000244906">
    <property type="component" value="Unassembled WGS sequence"/>
</dbReference>
<keyword evidence="1" id="KW-0732">Signal</keyword>
<dbReference type="CDD" id="cd07185">
    <property type="entry name" value="OmpA_C-like"/>
    <property type="match status" value="1"/>
</dbReference>
<feature type="transmembrane region" description="Helical" evidence="3">
    <location>
        <begin position="101"/>
        <end position="120"/>
    </location>
</feature>
<dbReference type="CDD" id="cd13653">
    <property type="entry name" value="PBP2_phosphate_like_1"/>
    <property type="match status" value="1"/>
</dbReference>
<keyword evidence="2 3" id="KW-0472">Membrane</keyword>
<dbReference type="PANTHER" id="PTHR30570">
    <property type="entry name" value="PERIPLASMIC PHOSPHATE BINDING COMPONENT OF PHOSPHATE ABC TRANSPORTER"/>
    <property type="match status" value="1"/>
</dbReference>
<dbReference type="AlphaFoldDB" id="A0A2V1GR91"/>
<dbReference type="InterPro" id="IPR050811">
    <property type="entry name" value="Phosphate_ABC_transporter"/>
</dbReference>
<dbReference type="Pfam" id="PF00691">
    <property type="entry name" value="OmpA"/>
    <property type="match status" value="1"/>
</dbReference>
<dbReference type="SUPFAM" id="SSF53850">
    <property type="entry name" value="Periplasmic binding protein-like II"/>
    <property type="match status" value="1"/>
</dbReference>
<dbReference type="RefSeq" id="WP_116687794.1">
    <property type="nucleotide sequence ID" value="NZ_CAWNYD010000006.1"/>
</dbReference>
<dbReference type="Gene3D" id="3.30.1330.60">
    <property type="entry name" value="OmpA-like domain"/>
    <property type="match status" value="1"/>
</dbReference>
<dbReference type="Gene3D" id="3.40.190.10">
    <property type="entry name" value="Periplasmic binding protein-like II"/>
    <property type="match status" value="2"/>
</dbReference>
<reference evidence="5 6" key="1">
    <citation type="submission" date="2018-04" db="EMBL/GenBank/DDBJ databases">
        <title>Thalassorhabdus spongiae gen. nov., sp. nov., isolated from a marine sponge in South-West Iceland.</title>
        <authorList>
            <person name="Knobloch S."/>
            <person name="Daussin A."/>
            <person name="Johannsson R."/>
            <person name="Marteinsson V.T."/>
        </authorList>
    </citation>
    <scope>NUCLEOTIDE SEQUENCE [LARGE SCALE GENOMIC DNA]</scope>
    <source>
        <strain evidence="5 6">Hp12</strain>
    </source>
</reference>
<dbReference type="PANTHER" id="PTHR30570:SF1">
    <property type="entry name" value="PHOSPHATE-BINDING PROTEIN PSTS"/>
    <property type="match status" value="1"/>
</dbReference>
<evidence type="ECO:0000313" key="5">
    <source>
        <dbReference type="EMBL" id="PVZ67598.1"/>
    </source>
</evidence>
<dbReference type="GO" id="GO:0016020">
    <property type="term" value="C:membrane"/>
    <property type="evidence" value="ECO:0007669"/>
    <property type="project" value="UniProtKB-UniRule"/>
</dbReference>
<dbReference type="EMBL" id="QDDL01000006">
    <property type="protein sequence ID" value="PVZ67598.1"/>
    <property type="molecule type" value="Genomic_DNA"/>
</dbReference>
<evidence type="ECO:0000256" key="3">
    <source>
        <dbReference type="SAM" id="Phobius"/>
    </source>
</evidence>
<organism evidence="5 6">
    <name type="scientific">Pelagibaculum spongiae</name>
    <dbReference type="NCBI Taxonomy" id="2080658"/>
    <lineage>
        <taxon>Bacteria</taxon>
        <taxon>Pseudomonadati</taxon>
        <taxon>Pseudomonadota</taxon>
        <taxon>Gammaproteobacteria</taxon>
        <taxon>Oceanospirillales</taxon>
        <taxon>Pelagibaculum</taxon>
    </lineage>
</organism>
<protein>
    <recommendedName>
        <fullName evidence="4">OmpA-like domain-containing protein</fullName>
    </recommendedName>
</protein>